<protein>
    <submittedName>
        <fullName evidence="5">AraC family transcriptional regulator</fullName>
    </submittedName>
</protein>
<dbReference type="Gene3D" id="1.10.10.60">
    <property type="entry name" value="Homeodomain-like"/>
    <property type="match status" value="2"/>
</dbReference>
<evidence type="ECO:0000256" key="3">
    <source>
        <dbReference type="ARBA" id="ARBA00023163"/>
    </source>
</evidence>
<keyword evidence="1" id="KW-0805">Transcription regulation</keyword>
<evidence type="ECO:0000256" key="2">
    <source>
        <dbReference type="ARBA" id="ARBA00023125"/>
    </source>
</evidence>
<dbReference type="SMART" id="SM00342">
    <property type="entry name" value="HTH_ARAC"/>
    <property type="match status" value="1"/>
</dbReference>
<dbReference type="InterPro" id="IPR018060">
    <property type="entry name" value="HTH_AraC"/>
</dbReference>
<comment type="caution">
    <text evidence="5">The sequence shown here is derived from an EMBL/GenBank/DDBJ whole genome shotgun (WGS) entry which is preliminary data.</text>
</comment>
<reference evidence="5 6" key="1">
    <citation type="submission" date="2017-09" db="EMBL/GenBank/DDBJ databases">
        <title>Genomics of the genus Arcobacter.</title>
        <authorList>
            <person name="Perez-Cataluna A."/>
            <person name="Figueras M.J."/>
            <person name="Salas-Masso N."/>
        </authorList>
    </citation>
    <scope>NUCLEOTIDE SEQUENCE [LARGE SCALE GENOMIC DNA]</scope>
    <source>
        <strain evidence="5 6">CECT 7386</strain>
    </source>
</reference>
<dbReference type="SUPFAM" id="SSF46689">
    <property type="entry name" value="Homeodomain-like"/>
    <property type="match status" value="1"/>
</dbReference>
<dbReference type="GO" id="GO:0043565">
    <property type="term" value="F:sequence-specific DNA binding"/>
    <property type="evidence" value="ECO:0007669"/>
    <property type="project" value="InterPro"/>
</dbReference>
<feature type="domain" description="HTH araC/xylS-type" evidence="4">
    <location>
        <begin position="179"/>
        <end position="277"/>
    </location>
</feature>
<organism evidence="5 6">
    <name type="scientific">Malaciobacter mytili LMG 24559</name>
    <dbReference type="NCBI Taxonomy" id="1032238"/>
    <lineage>
        <taxon>Bacteria</taxon>
        <taxon>Pseudomonadati</taxon>
        <taxon>Campylobacterota</taxon>
        <taxon>Epsilonproteobacteria</taxon>
        <taxon>Campylobacterales</taxon>
        <taxon>Arcobacteraceae</taxon>
        <taxon>Malaciobacter</taxon>
    </lineage>
</organism>
<proteinExistence type="predicted"/>
<dbReference type="GO" id="GO:0003700">
    <property type="term" value="F:DNA-binding transcription factor activity"/>
    <property type="evidence" value="ECO:0007669"/>
    <property type="project" value="InterPro"/>
</dbReference>
<dbReference type="AlphaFoldDB" id="A0AAX2AG72"/>
<sequence>MKIELPLCLEPNLIKFKNLSFCNYIQKEPQIKNEVYIKNNIIIFVIKGTKLLHFENSSIQVNKDSILFLRSGNYIMSEILDEYYESLLFLYEDSLLLDFIKKYNISFKNESLKEINILKIDSSFEFENLIDTTKNYFLKDIKNKEELIKLKLEEAFLNILNSSSKEQFINLLASIYKSNYFKIEVEKNFTYEDNILDLAYKFNMPEVSFRKKFKEVFKMTPKKWQVIKRLEKAKVLLESTNMNVSEVCIQTGFDNLSWFIQTFKKYYSQTPTQLKNNKK</sequence>
<accession>A0AAX2AG72</accession>
<keyword evidence="6" id="KW-1185">Reference proteome</keyword>
<dbReference type="EMBL" id="NXID01000020">
    <property type="protein sequence ID" value="RXK15833.1"/>
    <property type="molecule type" value="Genomic_DNA"/>
</dbReference>
<evidence type="ECO:0000256" key="1">
    <source>
        <dbReference type="ARBA" id="ARBA00023015"/>
    </source>
</evidence>
<dbReference type="KEGG" id="amyt:AMYT_1816"/>
<keyword evidence="3" id="KW-0804">Transcription</keyword>
<dbReference type="Pfam" id="PF12833">
    <property type="entry name" value="HTH_18"/>
    <property type="match status" value="1"/>
</dbReference>
<evidence type="ECO:0000259" key="4">
    <source>
        <dbReference type="PROSITE" id="PS01124"/>
    </source>
</evidence>
<keyword evidence="2" id="KW-0238">DNA-binding</keyword>
<dbReference type="PANTHER" id="PTHR43280:SF2">
    <property type="entry name" value="HTH-TYPE TRANSCRIPTIONAL REGULATOR EXSA"/>
    <property type="match status" value="1"/>
</dbReference>
<dbReference type="RefSeq" id="WP_114842229.1">
    <property type="nucleotide sequence ID" value="NZ_CP031219.1"/>
</dbReference>
<dbReference type="PANTHER" id="PTHR43280">
    <property type="entry name" value="ARAC-FAMILY TRANSCRIPTIONAL REGULATOR"/>
    <property type="match status" value="1"/>
</dbReference>
<name>A0AAX2AG72_9BACT</name>
<dbReference type="Pfam" id="PF22200">
    <property type="entry name" value="ExsA_N"/>
    <property type="match status" value="1"/>
</dbReference>
<gene>
    <name evidence="5" type="ORF">CP985_06555</name>
</gene>
<evidence type="ECO:0000313" key="5">
    <source>
        <dbReference type="EMBL" id="RXK15833.1"/>
    </source>
</evidence>
<evidence type="ECO:0000313" key="6">
    <source>
        <dbReference type="Proteomes" id="UP000290092"/>
    </source>
</evidence>
<dbReference type="Proteomes" id="UP000290092">
    <property type="component" value="Unassembled WGS sequence"/>
</dbReference>
<dbReference type="PROSITE" id="PS00041">
    <property type="entry name" value="HTH_ARAC_FAMILY_1"/>
    <property type="match status" value="1"/>
</dbReference>
<dbReference type="InterPro" id="IPR009057">
    <property type="entry name" value="Homeodomain-like_sf"/>
</dbReference>
<dbReference type="PROSITE" id="PS01124">
    <property type="entry name" value="HTH_ARAC_FAMILY_2"/>
    <property type="match status" value="1"/>
</dbReference>
<dbReference type="InterPro" id="IPR054015">
    <property type="entry name" value="ExsA-like_N"/>
</dbReference>
<dbReference type="InterPro" id="IPR018062">
    <property type="entry name" value="HTH_AraC-typ_CS"/>
</dbReference>